<keyword evidence="3" id="KW-0460">Magnesium</keyword>
<dbReference type="InterPro" id="IPR036412">
    <property type="entry name" value="HAD-like_sf"/>
</dbReference>
<protein>
    <submittedName>
        <fullName evidence="5">Haloacid dehalogenase</fullName>
    </submittedName>
</protein>
<evidence type="ECO:0000256" key="1">
    <source>
        <dbReference type="ARBA" id="ARBA00022723"/>
    </source>
</evidence>
<dbReference type="InterPro" id="IPR050582">
    <property type="entry name" value="HAD-like_SerB"/>
</dbReference>
<dbReference type="PANTHER" id="PTHR43344:SF13">
    <property type="entry name" value="PHOSPHATASE RV3661-RELATED"/>
    <property type="match status" value="1"/>
</dbReference>
<accession>A0A1L3Z9Q4</accession>
<dbReference type="Proteomes" id="UP000183050">
    <property type="component" value="Chromosome"/>
</dbReference>
<sequence>MFTIRHLIKWARDVISVVIAALFLTASAYAQSDPLPSWNDTGPKQAIVSFVERVSKQGSTDFVPELERIAVFDNDETLWVEHPMYTQLAFALDRVKTLAPQHPQWKNVQPFKAVLDGDMKTLAASGEKGLLELIMVTHAGMTTEDFQKVVTDWLSTARDPRFKRPYTELVYQPMVELLSYLRANGFKTNIVSGGGVEFMRPWTEKVYGVPPEQVVGSSIKTEFKMQDDTPTLFRLPEVNFIDDKAGKPVGINQEIGRRPIAAFGNSDGDLEMLQWTTMAGAPARLGMLVHHTDAEREYAYDRKTDFGRLDKALDAAVITGWTVVDMKNDWKQIFKN</sequence>
<gene>
    <name evidence="5" type="ORF">BMW22_12205</name>
</gene>
<reference evidence="5 6" key="1">
    <citation type="submission" date="2016-11" db="EMBL/GenBank/DDBJ databases">
        <title>Rhizobium leguminosarum bv. viciae strain Vaf12 isolated from Vavilovia formosa root nodules from Russia, Dagestan.</title>
        <authorList>
            <person name="Kimeklis A."/>
        </authorList>
    </citation>
    <scope>NUCLEOTIDE SEQUENCE [LARGE SCALE GENOMIC DNA]</scope>
    <source>
        <strain evidence="5 6">Vaf-108</strain>
    </source>
</reference>
<dbReference type="AlphaFoldDB" id="A0A1L3Z9Q4"/>
<evidence type="ECO:0000256" key="3">
    <source>
        <dbReference type="ARBA" id="ARBA00022842"/>
    </source>
</evidence>
<dbReference type="CDD" id="cd01427">
    <property type="entry name" value="HAD_like"/>
    <property type="match status" value="1"/>
</dbReference>
<evidence type="ECO:0000313" key="5">
    <source>
        <dbReference type="EMBL" id="API52280.1"/>
    </source>
</evidence>
<dbReference type="RefSeq" id="WP_072638838.1">
    <property type="nucleotide sequence ID" value="NZ_CP018228.1"/>
</dbReference>
<dbReference type="GO" id="GO:0016787">
    <property type="term" value="F:hydrolase activity"/>
    <property type="evidence" value="ECO:0007669"/>
    <property type="project" value="UniProtKB-KW"/>
</dbReference>
<organism evidence="5 6">
    <name type="scientific">Rhizobium leguminosarum</name>
    <dbReference type="NCBI Taxonomy" id="384"/>
    <lineage>
        <taxon>Bacteria</taxon>
        <taxon>Pseudomonadati</taxon>
        <taxon>Pseudomonadota</taxon>
        <taxon>Alphaproteobacteria</taxon>
        <taxon>Hyphomicrobiales</taxon>
        <taxon>Rhizobiaceae</taxon>
        <taxon>Rhizobium/Agrobacterium group</taxon>
        <taxon>Rhizobium</taxon>
    </lineage>
</organism>
<dbReference type="GO" id="GO:0046872">
    <property type="term" value="F:metal ion binding"/>
    <property type="evidence" value="ECO:0007669"/>
    <property type="project" value="UniProtKB-KW"/>
</dbReference>
<dbReference type="EMBL" id="CP018228">
    <property type="protein sequence ID" value="API52280.1"/>
    <property type="molecule type" value="Genomic_DNA"/>
</dbReference>
<dbReference type="InterPro" id="IPR023214">
    <property type="entry name" value="HAD_sf"/>
</dbReference>
<keyword evidence="1" id="KW-0479">Metal-binding</keyword>
<evidence type="ECO:0000256" key="2">
    <source>
        <dbReference type="ARBA" id="ARBA00022801"/>
    </source>
</evidence>
<dbReference type="SUPFAM" id="SSF56784">
    <property type="entry name" value="HAD-like"/>
    <property type="match status" value="1"/>
</dbReference>
<name>A0A1L3Z9Q4_RHILE</name>
<keyword evidence="2" id="KW-0378">Hydrolase</keyword>
<dbReference type="Pfam" id="PF12710">
    <property type="entry name" value="HAD"/>
    <property type="match status" value="1"/>
</dbReference>
<keyword evidence="4" id="KW-0732">Signal</keyword>
<dbReference type="PANTHER" id="PTHR43344">
    <property type="entry name" value="PHOSPHOSERINE PHOSPHATASE"/>
    <property type="match status" value="1"/>
</dbReference>
<proteinExistence type="predicted"/>
<dbReference type="Gene3D" id="3.40.50.1000">
    <property type="entry name" value="HAD superfamily/HAD-like"/>
    <property type="match status" value="1"/>
</dbReference>
<feature type="chain" id="PRO_5009857667" evidence="4">
    <location>
        <begin position="31"/>
        <end position="336"/>
    </location>
</feature>
<feature type="signal peptide" evidence="4">
    <location>
        <begin position="1"/>
        <end position="30"/>
    </location>
</feature>
<evidence type="ECO:0000313" key="6">
    <source>
        <dbReference type="Proteomes" id="UP000183050"/>
    </source>
</evidence>
<evidence type="ECO:0000256" key="4">
    <source>
        <dbReference type="SAM" id="SignalP"/>
    </source>
</evidence>